<evidence type="ECO:0000313" key="2">
    <source>
        <dbReference type="EMBL" id="KAJ1107533.1"/>
    </source>
</evidence>
<comment type="caution">
    <text evidence="2">The sequence shown here is derived from an EMBL/GenBank/DDBJ whole genome shotgun (WGS) entry which is preliminary data.</text>
</comment>
<accession>A0AAV7N2U8</accession>
<dbReference type="Proteomes" id="UP001066276">
    <property type="component" value="Chromosome 9"/>
</dbReference>
<gene>
    <name evidence="2" type="ORF">NDU88_004923</name>
</gene>
<protein>
    <submittedName>
        <fullName evidence="2">Uncharacterized protein</fullName>
    </submittedName>
</protein>
<keyword evidence="3" id="KW-1185">Reference proteome</keyword>
<feature type="compositionally biased region" description="Basic and acidic residues" evidence="1">
    <location>
        <begin position="86"/>
        <end position="99"/>
    </location>
</feature>
<sequence>MLVDPGPGPEGSHRARLRAGGAAFAAPDALSHCAAGLCPLHTRTGGAEAPRLNEPKRDFRTSPPRCAALEPARGAGAPFWASRQRSHADRLQSKQRKDTSAQNQEHSAASP</sequence>
<dbReference type="AlphaFoldDB" id="A0AAV7N2U8"/>
<proteinExistence type="predicted"/>
<feature type="compositionally biased region" description="Polar residues" evidence="1">
    <location>
        <begin position="100"/>
        <end position="111"/>
    </location>
</feature>
<dbReference type="EMBL" id="JANPWB010000013">
    <property type="protein sequence ID" value="KAJ1107533.1"/>
    <property type="molecule type" value="Genomic_DNA"/>
</dbReference>
<reference evidence="2" key="1">
    <citation type="journal article" date="2022" name="bioRxiv">
        <title>Sequencing and chromosome-scale assembly of the giantPleurodeles waltlgenome.</title>
        <authorList>
            <person name="Brown T."/>
            <person name="Elewa A."/>
            <person name="Iarovenko S."/>
            <person name="Subramanian E."/>
            <person name="Araus A.J."/>
            <person name="Petzold A."/>
            <person name="Susuki M."/>
            <person name="Suzuki K.-i.T."/>
            <person name="Hayashi T."/>
            <person name="Toyoda A."/>
            <person name="Oliveira C."/>
            <person name="Osipova E."/>
            <person name="Leigh N.D."/>
            <person name="Simon A."/>
            <person name="Yun M.H."/>
        </authorList>
    </citation>
    <scope>NUCLEOTIDE SEQUENCE</scope>
    <source>
        <strain evidence="2">20211129_DDA</strain>
        <tissue evidence="2">Liver</tissue>
    </source>
</reference>
<feature type="region of interest" description="Disordered" evidence="1">
    <location>
        <begin position="41"/>
        <end position="111"/>
    </location>
</feature>
<name>A0AAV7N2U8_PLEWA</name>
<feature type="compositionally biased region" description="Basic and acidic residues" evidence="1">
    <location>
        <begin position="51"/>
        <end position="60"/>
    </location>
</feature>
<organism evidence="2 3">
    <name type="scientific">Pleurodeles waltl</name>
    <name type="common">Iberian ribbed newt</name>
    <dbReference type="NCBI Taxonomy" id="8319"/>
    <lineage>
        <taxon>Eukaryota</taxon>
        <taxon>Metazoa</taxon>
        <taxon>Chordata</taxon>
        <taxon>Craniata</taxon>
        <taxon>Vertebrata</taxon>
        <taxon>Euteleostomi</taxon>
        <taxon>Amphibia</taxon>
        <taxon>Batrachia</taxon>
        <taxon>Caudata</taxon>
        <taxon>Salamandroidea</taxon>
        <taxon>Salamandridae</taxon>
        <taxon>Pleurodelinae</taxon>
        <taxon>Pleurodeles</taxon>
    </lineage>
</organism>
<evidence type="ECO:0000256" key="1">
    <source>
        <dbReference type="SAM" id="MobiDB-lite"/>
    </source>
</evidence>
<evidence type="ECO:0000313" key="3">
    <source>
        <dbReference type="Proteomes" id="UP001066276"/>
    </source>
</evidence>